<dbReference type="PANTHER" id="PTHR43739:SF5">
    <property type="entry name" value="EXO-ALPHA-SIALIDASE"/>
    <property type="match status" value="1"/>
</dbReference>
<organism evidence="1 2">
    <name type="scientific">Candidatus Cryosericum septentrionale</name>
    <dbReference type="NCBI Taxonomy" id="2290913"/>
    <lineage>
        <taxon>Bacteria</taxon>
        <taxon>Pseudomonadati</taxon>
        <taxon>Caldisericota/Cryosericota group</taxon>
        <taxon>Candidatus Cryosericota</taxon>
        <taxon>Candidatus Cryosericia</taxon>
        <taxon>Candidatus Cryosericales</taxon>
        <taxon>Candidatus Cryosericaceae</taxon>
        <taxon>Candidatus Cryosericum</taxon>
    </lineage>
</organism>
<dbReference type="InterPro" id="IPR052025">
    <property type="entry name" value="Xyloglucanase_GH74"/>
</dbReference>
<dbReference type="InterPro" id="IPR015943">
    <property type="entry name" value="WD40/YVTN_repeat-like_dom_sf"/>
</dbReference>
<sequence length="505" mass="53301">TANHGVYVSRDIGRHWRSVNTGLPTLSISCLLATTAGGDRLFAGTYDQGVFVADTATLTWKACGRDGLPQAASVTALAWDASRPDTIAAVISHTNVYISTGGGATWTSAAELPQGSGDVSAMSVIVRPSWQLVVGTSSGSVYAAADPLKGWQVASPVMRGFGIRALCWWMDRTLIAGTSGGVFETDAASWKWTDVSTGIQETEITCVVPDIRILSRLYVGTTGGMYVSHDGGTTWGRTASELDSQDIAVIRAGTPMLAGTLREGLWMSADGTRWRRVVPKELSDDVLALAPYASESGVVLAGTSLGVWRVDLVKGTAIDRSLGLKPKRSAPQQVTYVEVPTLATDQADEQHVVAIVSGRGLCESTNGGLLWKDVQLTDRVMLGSSADLSWLSSVLIESSSKTYVGSVARGIWSGAPGSVWTPINKGLSRIGVYYGSVQALAKDGKGRLFAGTSSGGVFVLLPGETRWLRMNQGLSSLGGQTLTTGTESGTLYCAMDSMVYQCRIP</sequence>
<feature type="non-terminal residue" evidence="1">
    <location>
        <position position="1"/>
    </location>
</feature>
<dbReference type="SUPFAM" id="SSF110296">
    <property type="entry name" value="Oligoxyloglucan reducing end-specific cellobiohydrolase"/>
    <property type="match status" value="2"/>
</dbReference>
<keyword evidence="2" id="KW-1185">Reference proteome</keyword>
<comment type="caution">
    <text evidence="1">The sequence shown here is derived from an EMBL/GenBank/DDBJ whole genome shotgun (WGS) entry which is preliminary data.</text>
</comment>
<dbReference type="Gene3D" id="2.130.10.10">
    <property type="entry name" value="YVTN repeat-like/Quinoprotein amine dehydrogenase"/>
    <property type="match status" value="3"/>
</dbReference>
<dbReference type="EMBL" id="QXIY01000050">
    <property type="protein sequence ID" value="RIE15552.1"/>
    <property type="molecule type" value="Genomic_DNA"/>
</dbReference>
<evidence type="ECO:0000313" key="1">
    <source>
        <dbReference type="EMBL" id="RIE15552.1"/>
    </source>
</evidence>
<dbReference type="PANTHER" id="PTHR43739">
    <property type="entry name" value="XYLOGLUCANASE (EUROFUNG)"/>
    <property type="match status" value="1"/>
</dbReference>
<protein>
    <recommendedName>
        <fullName evidence="3">Photosynthesis system II assembly factor Ycf48/Hcf136-like domain-containing protein</fullName>
    </recommendedName>
</protein>
<reference evidence="1 2" key="1">
    <citation type="submission" date="2018-09" db="EMBL/GenBank/DDBJ databases">
        <title>Discovery and Ecogenomic Context for Candidatus Cryosericales, a Global Caldiserica Order Active in Thawing Permafrost.</title>
        <authorList>
            <person name="Martinez M.A."/>
            <person name="Woodcroft B.J."/>
            <person name="Ignacio Espinoza J.C."/>
            <person name="Zayed A."/>
            <person name="Singleton C.M."/>
            <person name="Boyd J."/>
            <person name="Li Y.-F."/>
            <person name="Purvine S."/>
            <person name="Maughan H."/>
            <person name="Hodgkins S.B."/>
            <person name="Anderson D."/>
            <person name="Sederholm M."/>
            <person name="Temperton B."/>
            <person name="Saleska S.R."/>
            <person name="Tyson G.W."/>
            <person name="Rich V.I."/>
        </authorList>
    </citation>
    <scope>NUCLEOTIDE SEQUENCE [LARGE SCALE GENOMIC DNA]</scope>
    <source>
        <strain evidence="1 2">SMC1</strain>
    </source>
</reference>
<dbReference type="Proteomes" id="UP000266113">
    <property type="component" value="Unassembled WGS sequence"/>
</dbReference>
<evidence type="ECO:0008006" key="3">
    <source>
        <dbReference type="Google" id="ProtNLM"/>
    </source>
</evidence>
<proteinExistence type="predicted"/>
<dbReference type="RefSeq" id="WP_165849438.1">
    <property type="nucleotide sequence ID" value="NZ_QXIY01000050.1"/>
</dbReference>
<gene>
    <name evidence="1" type="ORF">SMC1_09925</name>
</gene>
<name>A0A398DJ06_9BACT</name>
<accession>A0A398DJ06</accession>
<dbReference type="GO" id="GO:0010411">
    <property type="term" value="P:xyloglucan metabolic process"/>
    <property type="evidence" value="ECO:0007669"/>
    <property type="project" value="TreeGrafter"/>
</dbReference>
<dbReference type="AlphaFoldDB" id="A0A398DJ06"/>
<evidence type="ECO:0000313" key="2">
    <source>
        <dbReference type="Proteomes" id="UP000266113"/>
    </source>
</evidence>